<dbReference type="Pfam" id="PF14103">
    <property type="entry name" value="DUF4276"/>
    <property type="match status" value="1"/>
</dbReference>
<organism evidence="1 2">
    <name type="scientific">Pseudanabaena catenata USMAC16</name>
    <dbReference type="NCBI Taxonomy" id="1855837"/>
    <lineage>
        <taxon>Bacteria</taxon>
        <taxon>Bacillati</taxon>
        <taxon>Cyanobacteriota</taxon>
        <taxon>Cyanophyceae</taxon>
        <taxon>Pseudanabaenales</taxon>
        <taxon>Pseudanabaenaceae</taxon>
        <taxon>Pseudanabaena</taxon>
    </lineage>
</organism>
<dbReference type="Proteomes" id="UP001152872">
    <property type="component" value="Unassembled WGS sequence"/>
</dbReference>
<evidence type="ECO:0000313" key="1">
    <source>
        <dbReference type="EMBL" id="MDG3495484.1"/>
    </source>
</evidence>
<evidence type="ECO:0000313" key="2">
    <source>
        <dbReference type="Proteomes" id="UP001152872"/>
    </source>
</evidence>
<dbReference type="RefSeq" id="WP_009627610.1">
    <property type="nucleotide sequence ID" value="NZ_VBTY01000104.1"/>
</dbReference>
<comment type="caution">
    <text evidence="1">The sequence shown here is derived from an EMBL/GenBank/DDBJ whole genome shotgun (WGS) entry which is preliminary data.</text>
</comment>
<proteinExistence type="predicted"/>
<accession>A0A9X4M9K5</accession>
<reference evidence="1" key="1">
    <citation type="submission" date="2019-05" db="EMBL/GenBank/DDBJ databases">
        <title>Whole genome sequencing of Pseudanabaena catenata USMAC16.</title>
        <authorList>
            <person name="Khan Z."/>
            <person name="Omar W.M."/>
            <person name="Convey P."/>
            <person name="Merican F."/>
            <person name="Najimudin N."/>
        </authorList>
    </citation>
    <scope>NUCLEOTIDE SEQUENCE</scope>
    <source>
        <strain evidence="1">USMAC16</strain>
    </source>
</reference>
<name>A0A9X4M9K5_9CYAN</name>
<dbReference type="AlphaFoldDB" id="A0A9X4M9K5"/>
<keyword evidence="2" id="KW-1185">Reference proteome</keyword>
<sequence>MIRVHIFCEGQTEETFVRELLTSHFARLDIWINPIILRTSKIGKGGISTYGKLKNQIEKKCKEDPNAWVTTLIDFYGLPTDFPQLAISTGLSSVKRAKILQQSFQDDIAESNFIANLMIHEFESLLFSEPEAFENWCDDPQVVVNLRKIRCGFPSPEHINDGYTTAPSKRILSIFSQYDKVLHGSLVALDIGLETIRRECLMFNSWIERLESLA</sequence>
<protein>
    <submittedName>
        <fullName evidence="1">DUF4276 family protein</fullName>
    </submittedName>
</protein>
<dbReference type="EMBL" id="VBTY01000104">
    <property type="protein sequence ID" value="MDG3495484.1"/>
    <property type="molecule type" value="Genomic_DNA"/>
</dbReference>
<gene>
    <name evidence="1" type="ORF">FEV09_13065</name>
</gene>
<dbReference type="InterPro" id="IPR025455">
    <property type="entry name" value="DUF4276"/>
</dbReference>